<dbReference type="Proteomes" id="UP000315496">
    <property type="component" value="Chromosome 2"/>
</dbReference>
<reference evidence="2 3" key="1">
    <citation type="submission" date="2019-05" db="EMBL/GenBank/DDBJ databases">
        <title>The compact genome of Giardia muris reveals important steps in the evolution of intestinal protozoan parasites.</title>
        <authorList>
            <person name="Xu F."/>
            <person name="Jimenez-Gonzalez A."/>
            <person name="Einarsson E."/>
            <person name="Astvaldsson A."/>
            <person name="Peirasmaki D."/>
            <person name="Eckmann L."/>
            <person name="Andersson J.O."/>
            <person name="Svard S.G."/>
            <person name="Jerlstrom-Hultqvist J."/>
        </authorList>
    </citation>
    <scope>NUCLEOTIDE SEQUENCE [LARGE SCALE GENOMIC DNA]</scope>
    <source>
        <strain evidence="2 3">Roberts-Thomson</strain>
    </source>
</reference>
<accession>A0A4Z1T2U0</accession>
<dbReference type="OrthoDB" id="10251730at2759"/>
<sequence>MYTQLLVLEAEDGEPSQEEGLHDLGEGLDSVVFGLSATSNDSSISDTIPFMTTAQTDLLDTALQGDTKETGMIYLSTRLAPEIGRLATGQEPLGQPSVHGELHPYRVSIQNYTEVLMADADVQIRIEPLLKKQLQLVPEHEPFIRDLFDESLYNTIDALYQPLDLSSRPLIGTPTAPVIAEEASVTFFPQDIPHGTQVLDINAPIGSSFVSTIVFSQYDGGEMKYELQRQFTTPFYESTYSQSAWANIRGFLLSKVALLDESLCNCLAHFIDDYWARKIPESAFLFACSCLLFPHLDLLYFVQQLVPNWKITQYIVRDLGLPEFYPVPDTSVALTQLYQHIERYYADESRIENPNVRRQTLDAYNKYFCQNREQFIREYCRNGSLVDTRLRGAFDGQGIGRAVGRVATGLEQYRYYYKQGSSQKIVDGVGIVLVEFVVTDDAKTETTIRAPYNLFISFVENRFEPDCVEMHSLIEGQIKQARHYEDEHVSSRTTTLSGRQRISLGDGKGHGATRKSLLPITGPDDEESNCSCEVDETESYICQCLAQATRIWRRKCTTTIQDQLREHYIDLSSEEFQELYYKQRDRAIVLAACSGYQTLLDVDCIQDVFMLYFPYFSRDSVPIPAFNFMDYTNLALYNNRLYALRASRLLYLTLLRYRFTLTDQKDTDRQPLVFSEAFDDSSLQALLRQIFEMDGFAVLQTLLTDLRRTCTDSYGDIWTLPDSESIAPESYCNVLALGDFQKLTTLKHTDVTAMLRPFLNGRVLTNEERIKYALNVLALIEYVYNASIQVQNTVRRYVIESTYMSLREAPKNPEGMAKYMAESVVAQMKDGYCARLTNVFVPLSPMLLNSNMGLSCTAGAFLHTNLRSPSCIEWLVQSNSFRPHTFDELDVVSRESALLYVQKHSHIRDDDLYQLLLQGSAKQQCDGWPFYGVSYRKAIDILSVVEPVVVWDRDNIPSDYSSMQRLADSVFNRGKYIITSYGSNKYGNPFPIDSGDIPAADYTPEDLEAFHTLIQRYPNQPYLPSALQALFGDSERPVSMRIYFTNNTGQEASLHNLEEEQVSFGVLRLRIHQLMRILLEWIAIYAVELLPYFDRAGTITFGEEDPEFQMAELIEDESDPEEGPTAKLTAPTVPLAHYFKEKLNPMDSFSIEFEQAHQLLIQRYYDTSRAARVDKVLEALELPENVDDFLRYYFFPTLSFPVPTSQSEQAEKNSLPPPPRLPGHLQFFLTQVYTGPDPLLYFFMDPIIAVPVVARSLQRLLGRVLHAEQRASYVWRTLGPDSHYRIHDPASVTIAAFDRKLVQPRVLGLDMRRRVADLEKGHNPELWPFTPDPSCIHLALITCPHVMYPTPTSDPVLLESRYVHPYASANIHNPRSTLAALHTPHINPGLIRPEIVQDSYLRLPRRVTPACVTSELIRIASISEIALDKTLARTVMYASEKLFGYITTGLPQRQNAAQAAGAQEGWFLDTPEYRALAEEATSYVPSDYLLPPRPCITDIYQELNSPRNTAEYDYTEAEKSIIESVLAPYQCERPTIIQEFNRFYEQKLPICDPSLIPMITADNIGTHWRHLLLPCISLRSFNALLSILKVQGVAPSMGSLQGVRSVLLNHIVAPLILNHENGDFHHPSIRNDLSIIRLICHDIYVILRYVVLICLRIEYALQLIERVPPRCRQVAVYGIRSIWPFPFSRYNAGCVGATLFGYDNLETFTACSKRIFYSTSQYFQSTDETNLANCRCHNQKCPYCGGIGQGLGMVCGSPVEQIPYVELKANYSNGILDRAFGPEETQDGYPIQQILFQSGSLAYNTYGTIESLLYKQPPAIPFVRNDLMYKEPVEDPKPARGGSRSRRSMKDGMDSNRILSLEEINGRLRSLGKPLRPLDTGYPVACFGERLVDTTIHLPPLDSRTFAEFLKIPFSESPFVKEYTLGALGHDTCCISTAAWRYLPQSSELYVHLNVASSLDDSFLYLCDSEAFRDYKYVPPSALSPEELAENGYLRYTRANQHPLEQHIFPSHVAYQPSVISYPEAAVEQHTNILLELLKVTGGSDTFSEDDFQSNIYTTLGMYSYPLLTLEKHIQVLTRRVDNLCTRILQSNPQPAQLHVSRPGRGPITSPRTAVLFLLAASVMGMPVPAGNVMPLCVTDTIVDLDDPVYLVENHRGVVRFSQLQAP</sequence>
<comment type="caution">
    <text evidence="2">The sequence shown here is derived from an EMBL/GenBank/DDBJ whole genome shotgun (WGS) entry which is preliminary data.</text>
</comment>
<feature type="region of interest" description="Disordered" evidence="1">
    <location>
        <begin position="492"/>
        <end position="519"/>
    </location>
</feature>
<protein>
    <submittedName>
        <fullName evidence="2">Uncharacterized protein</fullName>
    </submittedName>
</protein>
<name>A0A4Z1T2U0_GIAMU</name>
<evidence type="ECO:0000313" key="3">
    <source>
        <dbReference type="Proteomes" id="UP000315496"/>
    </source>
</evidence>
<dbReference type="VEuPathDB" id="GiardiaDB:GMRT_14469"/>
<organism evidence="2 3">
    <name type="scientific">Giardia muris</name>
    <dbReference type="NCBI Taxonomy" id="5742"/>
    <lineage>
        <taxon>Eukaryota</taxon>
        <taxon>Metamonada</taxon>
        <taxon>Diplomonadida</taxon>
        <taxon>Hexamitidae</taxon>
        <taxon>Giardiinae</taxon>
        <taxon>Giardia</taxon>
    </lineage>
</organism>
<keyword evidence="3" id="KW-1185">Reference proteome</keyword>
<proteinExistence type="predicted"/>
<gene>
    <name evidence="2" type="ORF">GMRT_14469</name>
</gene>
<evidence type="ECO:0000313" key="2">
    <source>
        <dbReference type="EMBL" id="TNJ28263.1"/>
    </source>
</evidence>
<dbReference type="EMBL" id="VDLU01000002">
    <property type="protein sequence ID" value="TNJ28263.1"/>
    <property type="molecule type" value="Genomic_DNA"/>
</dbReference>
<feature type="region of interest" description="Disordered" evidence="1">
    <location>
        <begin position="1833"/>
        <end position="1852"/>
    </location>
</feature>
<evidence type="ECO:0000256" key="1">
    <source>
        <dbReference type="SAM" id="MobiDB-lite"/>
    </source>
</evidence>